<feature type="transmembrane region" description="Helical" evidence="6">
    <location>
        <begin position="99"/>
        <end position="121"/>
    </location>
</feature>
<reference evidence="8" key="1">
    <citation type="journal article" date="2014" name="Int. J. Syst. Evol. Microbiol.">
        <title>Complete genome of a new Firmicutes species belonging to the dominant human colonic microbiota ('Ruminococcus bicirculans') reveals two chromosomes and a selective capacity to utilize plant glucans.</title>
        <authorList>
            <consortium name="NISC Comparative Sequencing Program"/>
            <person name="Wegmann U."/>
            <person name="Louis P."/>
            <person name="Goesmann A."/>
            <person name="Henrissat B."/>
            <person name="Duncan S.H."/>
            <person name="Flint H.J."/>
        </authorList>
    </citation>
    <scope>NUCLEOTIDE SEQUENCE</scope>
    <source>
        <strain evidence="8">NBRC 107715</strain>
    </source>
</reference>
<dbReference type="EMBL" id="BJZU01000154">
    <property type="protein sequence ID" value="GEP07444.1"/>
    <property type="molecule type" value="Genomic_DNA"/>
</dbReference>
<evidence type="ECO:0000256" key="6">
    <source>
        <dbReference type="SAM" id="Phobius"/>
    </source>
</evidence>
<dbReference type="PANTHER" id="PTHR33931">
    <property type="entry name" value="HOLIN-LIKE PROTEIN CIDA-RELATED"/>
    <property type="match status" value="1"/>
</dbReference>
<keyword evidence="10" id="KW-1185">Reference proteome</keyword>
<sequence length="138" mass="14298">MIASLALVLLAQLAGEVLARSSGLPLPGPVIGMVLMLLFLVLRDRGPRALPRRLPRPLTDGTLEQTGRGLLANLSLMFVPAGAGIVGRLDVLEAQAAKLALVLVLSTLLALAATALTFVAVARWLDPGRTPGPPESAP</sequence>
<protein>
    <submittedName>
        <fullName evidence="7">CidA/LrgA family protein</fullName>
    </submittedName>
</protein>
<keyword evidence="3 6" id="KW-0812">Transmembrane</keyword>
<dbReference type="Proteomes" id="UP000321960">
    <property type="component" value="Unassembled WGS sequence"/>
</dbReference>
<keyword evidence="4 6" id="KW-1133">Transmembrane helix</keyword>
<evidence type="ECO:0000256" key="3">
    <source>
        <dbReference type="ARBA" id="ARBA00022692"/>
    </source>
</evidence>
<evidence type="ECO:0000256" key="1">
    <source>
        <dbReference type="ARBA" id="ARBA00004651"/>
    </source>
</evidence>
<name>A0A512JBV0_9HYPH</name>
<dbReference type="Pfam" id="PF03788">
    <property type="entry name" value="LrgA"/>
    <property type="match status" value="1"/>
</dbReference>
<organism evidence="7 9">
    <name type="scientific">Methylobacterium oxalidis</name>
    <dbReference type="NCBI Taxonomy" id="944322"/>
    <lineage>
        <taxon>Bacteria</taxon>
        <taxon>Pseudomonadati</taxon>
        <taxon>Pseudomonadota</taxon>
        <taxon>Alphaproteobacteria</taxon>
        <taxon>Hyphomicrobiales</taxon>
        <taxon>Methylobacteriaceae</taxon>
        <taxon>Methylobacterium</taxon>
    </lineage>
</organism>
<comment type="subcellular location">
    <subcellularLocation>
        <location evidence="1">Cell membrane</location>
        <topology evidence="1">Multi-pass membrane protein</topology>
    </subcellularLocation>
</comment>
<proteinExistence type="predicted"/>
<dbReference type="PANTHER" id="PTHR33931:SF2">
    <property type="entry name" value="HOLIN-LIKE PROTEIN CIDA"/>
    <property type="match status" value="1"/>
</dbReference>
<reference evidence="7 9" key="3">
    <citation type="submission" date="2019-07" db="EMBL/GenBank/DDBJ databases">
        <title>Whole genome shotgun sequence of Methylobacterium oxalidis NBRC 107715.</title>
        <authorList>
            <person name="Hosoyama A."/>
            <person name="Uohara A."/>
            <person name="Ohji S."/>
            <person name="Ichikawa N."/>
        </authorList>
    </citation>
    <scope>NUCLEOTIDE SEQUENCE [LARGE SCALE GENOMIC DNA]</scope>
    <source>
        <strain evidence="7 9">NBRC 107715</strain>
    </source>
</reference>
<dbReference type="GO" id="GO:0005886">
    <property type="term" value="C:plasma membrane"/>
    <property type="evidence" value="ECO:0007669"/>
    <property type="project" value="UniProtKB-SubCell"/>
</dbReference>
<dbReference type="Proteomes" id="UP001156856">
    <property type="component" value="Unassembled WGS sequence"/>
</dbReference>
<dbReference type="EMBL" id="BSPK01000027">
    <property type="protein sequence ID" value="GLS63825.1"/>
    <property type="molecule type" value="Genomic_DNA"/>
</dbReference>
<dbReference type="RefSeq" id="WP_147028894.1">
    <property type="nucleotide sequence ID" value="NZ_BJZU01000154.1"/>
</dbReference>
<dbReference type="InterPro" id="IPR005538">
    <property type="entry name" value="LrgA/CidA"/>
</dbReference>
<reference evidence="8" key="4">
    <citation type="submission" date="2023-01" db="EMBL/GenBank/DDBJ databases">
        <title>Draft genome sequence of Methylobacterium oxalidis strain NBRC 107715.</title>
        <authorList>
            <person name="Sun Q."/>
            <person name="Mori K."/>
        </authorList>
    </citation>
    <scope>NUCLEOTIDE SEQUENCE</scope>
    <source>
        <strain evidence="8">NBRC 107715</strain>
    </source>
</reference>
<evidence type="ECO:0000256" key="5">
    <source>
        <dbReference type="ARBA" id="ARBA00023136"/>
    </source>
</evidence>
<reference evidence="10" key="2">
    <citation type="journal article" date="2019" name="Int. J. Syst. Evol. Microbiol.">
        <title>The Global Catalogue of Microorganisms (GCM) 10K type strain sequencing project: providing services to taxonomists for standard genome sequencing and annotation.</title>
        <authorList>
            <consortium name="The Broad Institute Genomics Platform"/>
            <consortium name="The Broad Institute Genome Sequencing Center for Infectious Disease"/>
            <person name="Wu L."/>
            <person name="Ma J."/>
        </authorList>
    </citation>
    <scope>NUCLEOTIDE SEQUENCE [LARGE SCALE GENOMIC DNA]</scope>
    <source>
        <strain evidence="10">NBRC 107715</strain>
    </source>
</reference>
<gene>
    <name evidence="8" type="ORF">GCM10007888_22060</name>
    <name evidence="7" type="ORF">MOX02_54820</name>
</gene>
<evidence type="ECO:0000313" key="8">
    <source>
        <dbReference type="EMBL" id="GLS63825.1"/>
    </source>
</evidence>
<feature type="transmembrane region" description="Helical" evidence="6">
    <location>
        <begin position="67"/>
        <end position="87"/>
    </location>
</feature>
<evidence type="ECO:0000256" key="2">
    <source>
        <dbReference type="ARBA" id="ARBA00022475"/>
    </source>
</evidence>
<accession>A0A512JBV0</accession>
<evidence type="ECO:0000313" key="7">
    <source>
        <dbReference type="EMBL" id="GEP07444.1"/>
    </source>
</evidence>
<evidence type="ECO:0000256" key="4">
    <source>
        <dbReference type="ARBA" id="ARBA00022989"/>
    </source>
</evidence>
<comment type="caution">
    <text evidence="7">The sequence shown here is derived from an EMBL/GenBank/DDBJ whole genome shotgun (WGS) entry which is preliminary data.</text>
</comment>
<feature type="transmembrane region" description="Helical" evidence="6">
    <location>
        <begin position="29"/>
        <end position="46"/>
    </location>
</feature>
<keyword evidence="5 6" id="KW-0472">Membrane</keyword>
<evidence type="ECO:0000313" key="9">
    <source>
        <dbReference type="Proteomes" id="UP000321960"/>
    </source>
</evidence>
<dbReference type="AlphaFoldDB" id="A0A512JBV0"/>
<evidence type="ECO:0000313" key="10">
    <source>
        <dbReference type="Proteomes" id="UP001156856"/>
    </source>
</evidence>
<keyword evidence="2" id="KW-1003">Cell membrane</keyword>